<dbReference type="GO" id="GO:0046872">
    <property type="term" value="F:metal ion binding"/>
    <property type="evidence" value="ECO:0007669"/>
    <property type="project" value="UniProtKB-UniRule"/>
</dbReference>
<evidence type="ECO:0000256" key="7">
    <source>
        <dbReference type="ARBA" id="ARBA00023002"/>
    </source>
</evidence>
<keyword evidence="7 11" id="KW-0560">Oxidoreductase</keyword>
<comment type="catalytic activity">
    <reaction evidence="10 11 17">
        <text>IMP + NAD(+) + H2O = XMP + NADH + H(+)</text>
        <dbReference type="Rhea" id="RHEA:11708"/>
        <dbReference type="ChEBI" id="CHEBI:15377"/>
        <dbReference type="ChEBI" id="CHEBI:15378"/>
        <dbReference type="ChEBI" id="CHEBI:57464"/>
        <dbReference type="ChEBI" id="CHEBI:57540"/>
        <dbReference type="ChEBI" id="CHEBI:57945"/>
        <dbReference type="ChEBI" id="CHEBI:58053"/>
        <dbReference type="EC" id="1.1.1.205"/>
    </reaction>
</comment>
<dbReference type="EMBL" id="DF820456">
    <property type="protein sequence ID" value="GAK50905.1"/>
    <property type="molecule type" value="Genomic_DNA"/>
</dbReference>
<feature type="active site" description="Proton acceptor" evidence="11 12">
    <location>
        <position position="414"/>
    </location>
</feature>
<evidence type="ECO:0000256" key="5">
    <source>
        <dbReference type="ARBA" id="ARBA00022755"/>
    </source>
</evidence>
<feature type="active site" description="Thioimidate intermediate" evidence="11 12">
    <location>
        <position position="318"/>
    </location>
</feature>
<comment type="pathway">
    <text evidence="11 17">Purine metabolism; XMP biosynthesis via de novo pathway; XMP from IMP: step 1/1.</text>
</comment>
<evidence type="ECO:0000256" key="12">
    <source>
        <dbReference type="PIRSR" id="PIRSR000130-1"/>
    </source>
</evidence>
<evidence type="ECO:0000256" key="6">
    <source>
        <dbReference type="ARBA" id="ARBA00022958"/>
    </source>
</evidence>
<dbReference type="InterPro" id="IPR005990">
    <property type="entry name" value="IMP_DH"/>
</dbReference>
<keyword evidence="6 11" id="KW-0630">Potassium</keyword>
<comment type="similarity">
    <text evidence="2 11 16">Belongs to the IMPDH/GMPR family.</text>
</comment>
<comment type="cofactor">
    <cofactor evidence="1 11">
        <name>K(+)</name>
        <dbReference type="ChEBI" id="CHEBI:29103"/>
    </cofactor>
</comment>
<comment type="caution">
    <text evidence="11">Lacks conserved residue(s) required for the propagation of feature annotation.</text>
</comment>
<dbReference type="AlphaFoldDB" id="A0A0S6VYC1"/>
<dbReference type="CDD" id="cd04601">
    <property type="entry name" value="CBS_pair_IMPDH"/>
    <property type="match status" value="1"/>
</dbReference>
<dbReference type="Pfam" id="PF00478">
    <property type="entry name" value="IMPDH"/>
    <property type="match status" value="1"/>
</dbReference>
<dbReference type="Gene3D" id="3.20.20.70">
    <property type="entry name" value="Aldolase class I"/>
    <property type="match status" value="1"/>
</dbReference>
<feature type="binding site" evidence="11">
    <location>
        <position position="481"/>
    </location>
    <ligand>
        <name>K(+)</name>
        <dbReference type="ChEBI" id="CHEBI:29103"/>
        <note>ligand shared between two tetrameric partners</note>
    </ligand>
</feature>
<reference evidence="19" key="1">
    <citation type="journal article" date="2015" name="PeerJ">
        <title>First genomic representation of candidate bacterial phylum KSB3 points to enhanced environmental sensing as a trigger of wastewater bulking.</title>
        <authorList>
            <person name="Sekiguchi Y."/>
            <person name="Ohashi A."/>
            <person name="Parks D.H."/>
            <person name="Yamauchi T."/>
            <person name="Tyson G.W."/>
            <person name="Hugenholtz P."/>
        </authorList>
    </citation>
    <scope>NUCLEOTIDE SEQUENCE [LARGE SCALE GENOMIC DNA]</scope>
</reference>
<dbReference type="FunFam" id="3.20.20.70:FF:000086">
    <property type="entry name" value="IMP dehydrogenase, putative"/>
    <property type="match status" value="1"/>
</dbReference>
<evidence type="ECO:0000256" key="4">
    <source>
        <dbReference type="ARBA" id="ARBA00022749"/>
    </source>
</evidence>
<feature type="binding site" evidence="11 13">
    <location>
        <begin position="311"/>
        <end position="313"/>
    </location>
    <ligand>
        <name>NAD(+)</name>
        <dbReference type="ChEBI" id="CHEBI:57540"/>
    </ligand>
</feature>
<feature type="domain" description="CBS" evidence="18">
    <location>
        <begin position="168"/>
        <end position="224"/>
    </location>
</feature>
<comment type="subunit">
    <text evidence="11">Homotetramer.</text>
</comment>
<evidence type="ECO:0000256" key="14">
    <source>
        <dbReference type="PIRSR" id="PIRSR000130-4"/>
    </source>
</evidence>
<dbReference type="Pfam" id="PF00571">
    <property type="entry name" value="CBS"/>
    <property type="match status" value="2"/>
</dbReference>
<keyword evidence="9 15" id="KW-0129">CBS domain</keyword>
<dbReference type="Proteomes" id="UP000030700">
    <property type="component" value="Unassembled WGS sequence"/>
</dbReference>
<keyword evidence="4 11" id="KW-0332">GMP biosynthesis</keyword>
<evidence type="ECO:0000256" key="9">
    <source>
        <dbReference type="ARBA" id="ARBA00023122"/>
    </source>
</evidence>
<dbReference type="SUPFAM" id="SSF51412">
    <property type="entry name" value="Inosine monophosphate dehydrogenase (IMPDH)"/>
    <property type="match status" value="1"/>
</dbReference>
<evidence type="ECO:0000313" key="20">
    <source>
        <dbReference type="Proteomes" id="UP000030700"/>
    </source>
</evidence>
<dbReference type="SMART" id="SM01240">
    <property type="entry name" value="IMPDH"/>
    <property type="match status" value="1"/>
</dbReference>
<feature type="binding site" description="in other chain" evidence="11 14">
    <location>
        <position position="318"/>
    </location>
    <ligand>
        <name>K(+)</name>
        <dbReference type="ChEBI" id="CHEBI:29103"/>
        <note>ligand shared between two tetrameric partners</note>
    </ligand>
</feature>
<evidence type="ECO:0000313" key="19">
    <source>
        <dbReference type="EMBL" id="GAK50905.1"/>
    </source>
</evidence>
<dbReference type="InterPro" id="IPR046342">
    <property type="entry name" value="CBS_dom_sf"/>
</dbReference>
<dbReference type="HOGENOM" id="CLU_022552_2_1_0"/>
<feature type="binding site" evidence="11">
    <location>
        <begin position="374"/>
        <end position="375"/>
    </location>
    <ligand>
        <name>IMP</name>
        <dbReference type="ChEBI" id="CHEBI:58053"/>
    </ligand>
</feature>
<keyword evidence="8 11" id="KW-0520">NAD</keyword>
<organism evidence="19">
    <name type="scientific">Candidatus Moduliflexus flocculans</name>
    <dbReference type="NCBI Taxonomy" id="1499966"/>
    <lineage>
        <taxon>Bacteria</taxon>
        <taxon>Candidatus Moduliflexota</taxon>
        <taxon>Candidatus Moduliflexia</taxon>
        <taxon>Candidatus Moduliflexales</taxon>
        <taxon>Candidatus Moduliflexaceae</taxon>
    </lineage>
</organism>
<dbReference type="UniPathway" id="UPA00601">
    <property type="reaction ID" value="UER00295"/>
</dbReference>
<dbReference type="GO" id="GO:0000166">
    <property type="term" value="F:nucleotide binding"/>
    <property type="evidence" value="ECO:0007669"/>
    <property type="project" value="UniProtKB-UniRule"/>
</dbReference>
<dbReference type="CDD" id="cd00381">
    <property type="entry name" value="IMPDH"/>
    <property type="match status" value="1"/>
</dbReference>
<comment type="activity regulation">
    <text evidence="11">Mycophenolic acid (MPA) is a non-competitive inhibitor that prevents formation of the closed enzyme conformation by binding to the same site as the amobile flap. In contrast, mizoribine monophosphate (MZP) is a competitive inhibitor that induces the closed conformation. MPA is a potent inhibitor of mammalian IMPDHs but a poor inhibitor of the bacterial enzymes. MZP is a more potent inhibitor of bacterial IMPDH.</text>
</comment>
<keyword evidence="20" id="KW-1185">Reference proteome</keyword>
<dbReference type="SUPFAM" id="SSF54631">
    <property type="entry name" value="CBS-domain pair"/>
    <property type="match status" value="1"/>
</dbReference>
<evidence type="ECO:0000256" key="13">
    <source>
        <dbReference type="PIRSR" id="PIRSR000130-3"/>
    </source>
</evidence>
<dbReference type="SMART" id="SM00116">
    <property type="entry name" value="CBS"/>
    <property type="match status" value="2"/>
</dbReference>
<evidence type="ECO:0000256" key="15">
    <source>
        <dbReference type="PROSITE-ProRule" id="PRU00703"/>
    </source>
</evidence>
<feature type="binding site" evidence="11">
    <location>
        <position position="261"/>
    </location>
    <ligand>
        <name>NAD(+)</name>
        <dbReference type="ChEBI" id="CHEBI:57540"/>
    </ligand>
</feature>
<feature type="binding site" description="in other chain" evidence="11 14">
    <location>
        <position position="315"/>
    </location>
    <ligand>
        <name>K(+)</name>
        <dbReference type="ChEBI" id="CHEBI:29103"/>
        <note>ligand shared between two tetrameric partners</note>
    </ligand>
</feature>
<evidence type="ECO:0000256" key="10">
    <source>
        <dbReference type="ARBA" id="ARBA00048028"/>
    </source>
</evidence>
<evidence type="ECO:0000256" key="17">
    <source>
        <dbReference type="RuleBase" id="RU003928"/>
    </source>
</evidence>
<accession>A0A0S6VYC1</accession>
<evidence type="ECO:0000256" key="2">
    <source>
        <dbReference type="ARBA" id="ARBA00005502"/>
    </source>
</evidence>
<feature type="binding site" evidence="13">
    <location>
        <begin position="261"/>
        <end position="263"/>
    </location>
    <ligand>
        <name>NAD(+)</name>
        <dbReference type="ChEBI" id="CHEBI:57540"/>
    </ligand>
</feature>
<gene>
    <name evidence="11" type="primary">guaB</name>
    <name evidence="19" type="ORF">U14_02147</name>
</gene>
<evidence type="ECO:0000256" key="11">
    <source>
        <dbReference type="HAMAP-Rule" id="MF_01964"/>
    </source>
</evidence>
<dbReference type="EC" id="1.1.1.205" evidence="11 17"/>
<dbReference type="GO" id="GO:0006183">
    <property type="term" value="P:GTP biosynthetic process"/>
    <property type="evidence" value="ECO:0007669"/>
    <property type="project" value="TreeGrafter"/>
</dbReference>
<keyword evidence="3 11" id="KW-0479">Metal-binding</keyword>
<name>A0A0S6VYC1_9BACT</name>
<feature type="binding site" description="in other chain" evidence="11 14">
    <location>
        <position position="313"/>
    </location>
    <ligand>
        <name>K(+)</name>
        <dbReference type="ChEBI" id="CHEBI:29103"/>
        <note>ligand shared between two tetrameric partners</note>
    </ligand>
</feature>
<feature type="binding site" evidence="11">
    <location>
        <begin position="398"/>
        <end position="402"/>
    </location>
    <ligand>
        <name>IMP</name>
        <dbReference type="ChEBI" id="CHEBI:58053"/>
    </ligand>
</feature>
<dbReference type="PANTHER" id="PTHR11911">
    <property type="entry name" value="INOSINE-5-MONOPHOSPHATE DEHYDROGENASE RELATED"/>
    <property type="match status" value="1"/>
</dbReference>
<dbReference type="InterPro" id="IPR015875">
    <property type="entry name" value="IMP_DH/GMP_Rdtase_CS"/>
</dbReference>
<feature type="binding site" evidence="11">
    <location>
        <begin position="351"/>
        <end position="353"/>
    </location>
    <ligand>
        <name>IMP</name>
        <dbReference type="ChEBI" id="CHEBI:58053"/>
    </ligand>
</feature>
<protein>
    <recommendedName>
        <fullName evidence="11 17">Inosine-5'-monophosphate dehydrogenase</fullName>
        <shortName evidence="11">IMP dehydrogenase</shortName>
        <shortName evidence="11">IMPD</shortName>
        <shortName evidence="11">IMPDH</shortName>
        <ecNumber evidence="11 17">1.1.1.205</ecNumber>
    </recommendedName>
</protein>
<feature type="binding site" evidence="11">
    <location>
        <position position="316"/>
    </location>
    <ligand>
        <name>IMP</name>
        <dbReference type="ChEBI" id="CHEBI:58053"/>
    </ligand>
</feature>
<evidence type="ECO:0000256" key="8">
    <source>
        <dbReference type="ARBA" id="ARBA00023027"/>
    </source>
</evidence>
<dbReference type="STRING" id="1499966.U14_02147"/>
<sequence>MENITRDGFSASELFQAGFGLAYNDFIILPGYIDFLPEDVTLETRLTRNIRLKNPIVSSPMDTVTEAKMAISLALLGGIGIIHYNNTIAEQAEQVREVKRYENGFITHPMVLSPEHTIADVDEIKRKYNFSGIPITENGQLRSKLVGIVTNRDIDFEKDRSRKLSEVMTKNVLTAPQGISLSDANKILRASKKGKLPIVDDAGNLVALMSRNDLLKNKEYPFSSKDARKQLRVGAAISTREESKERLAELAKVGVDVIVVDSAQGNSIYQIEMIRYIKQHHPEIEVIGGNVVTEEQCAKLIEAGADALRIGMGPGSICTTQTTMACGRSQATAVYRCAKYAWQFDVPVIADGGIANIGHIAKALAIGASAPMMGSMFAGTQEAPGDYFYENGVRLKRYRGMASLEAMEKGGGKRYFTEESKVKVAQGVSGSVVDKGSVFDYVPYLIQGLKHAFQDLGKRNVAELHNALYSGELRFEGRSMSAQIEGGVHDMYSYKAPKYM</sequence>
<comment type="function">
    <text evidence="11">Catalyzes the conversion of inosine 5'-phosphate (IMP) to xanthosine 5'-phosphate (XMP), the first committed and rate-limiting step in the de novo synthesis of guanine nucleotides, and therefore plays an important role in the regulation of cell growth.</text>
</comment>
<dbReference type="GO" id="GO:0005737">
    <property type="term" value="C:cytoplasm"/>
    <property type="evidence" value="ECO:0007669"/>
    <property type="project" value="TreeGrafter"/>
</dbReference>
<keyword evidence="5 11" id="KW-0658">Purine biosynthesis</keyword>
<feature type="domain" description="CBS" evidence="18">
    <location>
        <begin position="105"/>
        <end position="164"/>
    </location>
</feature>
<proteinExistence type="inferred from homology"/>
<evidence type="ECO:0000256" key="3">
    <source>
        <dbReference type="ARBA" id="ARBA00022723"/>
    </source>
</evidence>
<dbReference type="HAMAP" id="MF_01964">
    <property type="entry name" value="IMPDH"/>
    <property type="match status" value="1"/>
</dbReference>
<evidence type="ECO:0000256" key="16">
    <source>
        <dbReference type="RuleBase" id="RU003927"/>
    </source>
</evidence>
<evidence type="ECO:0000259" key="18">
    <source>
        <dbReference type="PROSITE" id="PS51371"/>
    </source>
</evidence>
<dbReference type="InterPro" id="IPR013785">
    <property type="entry name" value="Aldolase_TIM"/>
</dbReference>
<dbReference type="InterPro" id="IPR000644">
    <property type="entry name" value="CBS_dom"/>
</dbReference>
<evidence type="ECO:0000256" key="1">
    <source>
        <dbReference type="ARBA" id="ARBA00001958"/>
    </source>
</evidence>
<dbReference type="PROSITE" id="PS00487">
    <property type="entry name" value="IMP_DH_GMP_RED"/>
    <property type="match status" value="1"/>
</dbReference>
<dbReference type="PANTHER" id="PTHR11911:SF111">
    <property type="entry name" value="INOSINE-5'-MONOPHOSPHATE DEHYDROGENASE"/>
    <property type="match status" value="1"/>
</dbReference>
<dbReference type="GO" id="GO:0003938">
    <property type="term" value="F:IMP dehydrogenase activity"/>
    <property type="evidence" value="ECO:0007669"/>
    <property type="project" value="UniProtKB-UniRule"/>
</dbReference>
<dbReference type="PROSITE" id="PS51371">
    <property type="entry name" value="CBS"/>
    <property type="match status" value="2"/>
</dbReference>
<dbReference type="InterPro" id="IPR001093">
    <property type="entry name" value="IMP_DH_GMPRt"/>
</dbReference>
<dbReference type="GO" id="GO:0006177">
    <property type="term" value="P:GMP biosynthetic process"/>
    <property type="evidence" value="ECO:0007669"/>
    <property type="project" value="UniProtKB-UniRule"/>
</dbReference>
<feature type="binding site" evidence="11">
    <location>
        <position position="426"/>
    </location>
    <ligand>
        <name>IMP</name>
        <dbReference type="ChEBI" id="CHEBI:58053"/>
    </ligand>
</feature>
<dbReference type="NCBIfam" id="TIGR01302">
    <property type="entry name" value="IMP_dehydrog"/>
    <property type="match status" value="1"/>
</dbReference>
<dbReference type="PIRSF" id="PIRSF000130">
    <property type="entry name" value="IMPDH"/>
    <property type="match status" value="1"/>
</dbReference>